<dbReference type="GeneID" id="89928510"/>
<evidence type="ECO:0000313" key="10">
    <source>
        <dbReference type="Proteomes" id="UP001337655"/>
    </source>
</evidence>
<organism evidence="9 10">
    <name type="scientific">Saxophila tyrrhenica</name>
    <dbReference type="NCBI Taxonomy" id="1690608"/>
    <lineage>
        <taxon>Eukaryota</taxon>
        <taxon>Fungi</taxon>
        <taxon>Dikarya</taxon>
        <taxon>Ascomycota</taxon>
        <taxon>Pezizomycotina</taxon>
        <taxon>Dothideomycetes</taxon>
        <taxon>Dothideomycetidae</taxon>
        <taxon>Mycosphaerellales</taxon>
        <taxon>Extremaceae</taxon>
        <taxon>Saxophila</taxon>
    </lineage>
</organism>
<gene>
    <name evidence="9" type="ORF">LTR77_007174</name>
</gene>
<evidence type="ECO:0000256" key="5">
    <source>
        <dbReference type="ARBA" id="ARBA00023004"/>
    </source>
</evidence>
<dbReference type="PROSITE" id="PS00086">
    <property type="entry name" value="CYTOCHROME_P450"/>
    <property type="match status" value="1"/>
</dbReference>
<dbReference type="Gene3D" id="1.10.630.10">
    <property type="entry name" value="Cytochrome P450"/>
    <property type="match status" value="1"/>
</dbReference>
<evidence type="ECO:0000256" key="8">
    <source>
        <dbReference type="SAM" id="Phobius"/>
    </source>
</evidence>
<evidence type="ECO:0000256" key="1">
    <source>
        <dbReference type="ARBA" id="ARBA00001971"/>
    </source>
</evidence>
<evidence type="ECO:0000256" key="7">
    <source>
        <dbReference type="RuleBase" id="RU000461"/>
    </source>
</evidence>
<comment type="similarity">
    <text evidence="2 7">Belongs to the cytochrome P450 family.</text>
</comment>
<dbReference type="InterPro" id="IPR001128">
    <property type="entry name" value="Cyt_P450"/>
</dbReference>
<dbReference type="GO" id="GO:0005506">
    <property type="term" value="F:iron ion binding"/>
    <property type="evidence" value="ECO:0007669"/>
    <property type="project" value="InterPro"/>
</dbReference>
<dbReference type="InterPro" id="IPR036396">
    <property type="entry name" value="Cyt_P450_sf"/>
</dbReference>
<dbReference type="GO" id="GO:0004497">
    <property type="term" value="F:monooxygenase activity"/>
    <property type="evidence" value="ECO:0007669"/>
    <property type="project" value="UniProtKB-KW"/>
</dbReference>
<keyword evidence="7" id="KW-0560">Oxidoreductase</keyword>
<reference evidence="9 10" key="1">
    <citation type="submission" date="2023-08" db="EMBL/GenBank/DDBJ databases">
        <title>Black Yeasts Isolated from many extreme environments.</title>
        <authorList>
            <person name="Coleine C."/>
            <person name="Stajich J.E."/>
            <person name="Selbmann L."/>
        </authorList>
    </citation>
    <scope>NUCLEOTIDE SEQUENCE [LARGE SCALE GENOMIC DNA]</scope>
    <source>
        <strain evidence="9 10">CCFEE 5935</strain>
    </source>
</reference>
<dbReference type="PRINTS" id="PR00463">
    <property type="entry name" value="EP450I"/>
</dbReference>
<keyword evidence="5 6" id="KW-0408">Iron</keyword>
<dbReference type="PRINTS" id="PR00385">
    <property type="entry name" value="P450"/>
</dbReference>
<dbReference type="Proteomes" id="UP001337655">
    <property type="component" value="Unassembled WGS sequence"/>
</dbReference>
<feature type="transmembrane region" description="Helical" evidence="8">
    <location>
        <begin position="20"/>
        <end position="43"/>
    </location>
</feature>
<dbReference type="PANTHER" id="PTHR24305">
    <property type="entry name" value="CYTOCHROME P450"/>
    <property type="match status" value="1"/>
</dbReference>
<keyword evidence="3 6" id="KW-0349">Heme</keyword>
<dbReference type="CDD" id="cd11058">
    <property type="entry name" value="CYP60B-like"/>
    <property type="match status" value="1"/>
</dbReference>
<accession>A0AAV9P4N1</accession>
<comment type="cofactor">
    <cofactor evidence="1 6">
        <name>heme</name>
        <dbReference type="ChEBI" id="CHEBI:30413"/>
    </cofactor>
</comment>
<evidence type="ECO:0000256" key="3">
    <source>
        <dbReference type="ARBA" id="ARBA00022617"/>
    </source>
</evidence>
<dbReference type="PANTHER" id="PTHR24305:SF210">
    <property type="entry name" value="CYTOCHROME P450 MONOOXYGENASE ASQL-RELATED"/>
    <property type="match status" value="1"/>
</dbReference>
<evidence type="ECO:0000256" key="2">
    <source>
        <dbReference type="ARBA" id="ARBA00010617"/>
    </source>
</evidence>
<evidence type="ECO:0000313" key="9">
    <source>
        <dbReference type="EMBL" id="KAK5167475.1"/>
    </source>
</evidence>
<feature type="binding site" description="axial binding residue" evidence="6">
    <location>
        <position position="437"/>
    </location>
    <ligand>
        <name>heme</name>
        <dbReference type="ChEBI" id="CHEBI:30413"/>
    </ligand>
    <ligandPart>
        <name>Fe</name>
        <dbReference type="ChEBI" id="CHEBI:18248"/>
    </ligandPart>
</feature>
<sequence length="492" mass="56184">MEDSRLPVFKALESMMDLESILFLSISIFVFWVVVSGIYNLYISPLRKIPGPRIRALSNVPRIWEMMAGRDGIDHIDLHRVYGPIHDIYGPRKGHAAPPAKDKLFYQPPYNGVDSILGIDDEAAHKQERKIMSAGFSERSLRDQEPLLKSWATKLGGKLREQAIAGNKADLVKFYNLTTFDIMADLTFGESLNMLENEEYTPWVQTIFAWLSAVTALRGLRLLGPTPRLLIDRILMRLPAVRRLDKEHWEYSTARVRKRLQREPDHPDLWSHILQKSDISGTSLERNFSNASVFMIAGTETTATALSGTTYHLLRNPAYLSRLKEELRSQFFSTEELTFESLARLPYLHAVLQEGMRMYPPVPAILPRIVPKGGLAICGEWVPAGTVVGVHQLATYRMEEHFSKPDEFHPQRWLKDLEFAKDQLNALEPFSVGPRDCLGKNLAWHEMRLLLATVLFQFDIQLSVESENWAEQSIYTLWQKKPLVCSLEAAAQ</sequence>
<dbReference type="InterPro" id="IPR002401">
    <property type="entry name" value="Cyt_P450_E_grp-I"/>
</dbReference>
<dbReference type="InterPro" id="IPR017972">
    <property type="entry name" value="Cyt_P450_CS"/>
</dbReference>
<dbReference type="RefSeq" id="XP_064657181.1">
    <property type="nucleotide sequence ID" value="XM_064804411.1"/>
</dbReference>
<dbReference type="Pfam" id="PF00067">
    <property type="entry name" value="p450"/>
    <property type="match status" value="1"/>
</dbReference>
<proteinExistence type="inferred from homology"/>
<dbReference type="GO" id="GO:0020037">
    <property type="term" value="F:heme binding"/>
    <property type="evidence" value="ECO:0007669"/>
    <property type="project" value="InterPro"/>
</dbReference>
<keyword evidence="10" id="KW-1185">Reference proteome</keyword>
<evidence type="ECO:0000256" key="4">
    <source>
        <dbReference type="ARBA" id="ARBA00022723"/>
    </source>
</evidence>
<evidence type="ECO:0008006" key="11">
    <source>
        <dbReference type="Google" id="ProtNLM"/>
    </source>
</evidence>
<evidence type="ECO:0000256" key="6">
    <source>
        <dbReference type="PIRSR" id="PIRSR602401-1"/>
    </source>
</evidence>
<keyword evidence="8" id="KW-0812">Transmembrane</keyword>
<keyword evidence="4 6" id="KW-0479">Metal-binding</keyword>
<dbReference type="InterPro" id="IPR050121">
    <property type="entry name" value="Cytochrome_P450_monoxygenase"/>
</dbReference>
<keyword evidence="8" id="KW-1133">Transmembrane helix</keyword>
<dbReference type="GO" id="GO:0016705">
    <property type="term" value="F:oxidoreductase activity, acting on paired donors, with incorporation or reduction of molecular oxygen"/>
    <property type="evidence" value="ECO:0007669"/>
    <property type="project" value="InterPro"/>
</dbReference>
<comment type="caution">
    <text evidence="9">The sequence shown here is derived from an EMBL/GenBank/DDBJ whole genome shotgun (WGS) entry which is preliminary data.</text>
</comment>
<keyword evidence="8" id="KW-0472">Membrane</keyword>
<dbReference type="SUPFAM" id="SSF48264">
    <property type="entry name" value="Cytochrome P450"/>
    <property type="match status" value="1"/>
</dbReference>
<dbReference type="EMBL" id="JAVRRT010000011">
    <property type="protein sequence ID" value="KAK5167475.1"/>
    <property type="molecule type" value="Genomic_DNA"/>
</dbReference>
<keyword evidence="7" id="KW-0503">Monooxygenase</keyword>
<protein>
    <recommendedName>
        <fullName evidence="11">Cytochrome P450</fullName>
    </recommendedName>
</protein>
<name>A0AAV9P4N1_9PEZI</name>
<dbReference type="AlphaFoldDB" id="A0AAV9P4N1"/>